<dbReference type="InterPro" id="IPR011032">
    <property type="entry name" value="GroES-like_sf"/>
</dbReference>
<dbReference type="InterPro" id="IPR036291">
    <property type="entry name" value="NAD(P)-bd_dom_sf"/>
</dbReference>
<organism evidence="5">
    <name type="scientific">Micromonospora echinospora</name>
    <name type="common">Micromonospora purpurea</name>
    <dbReference type="NCBI Taxonomy" id="1877"/>
    <lineage>
        <taxon>Bacteria</taxon>
        <taxon>Bacillati</taxon>
        <taxon>Actinomycetota</taxon>
        <taxon>Actinomycetes</taxon>
        <taxon>Micromonosporales</taxon>
        <taxon>Micromonosporaceae</taxon>
        <taxon>Micromonospora</taxon>
    </lineage>
</organism>
<dbReference type="PANTHER" id="PTHR43401:SF2">
    <property type="entry name" value="L-THREONINE 3-DEHYDROGENASE"/>
    <property type="match status" value="1"/>
</dbReference>
<name>A0A0K0K530_MICEC</name>
<evidence type="ECO:0000256" key="1">
    <source>
        <dbReference type="ARBA" id="ARBA00001947"/>
    </source>
</evidence>
<reference evidence="5" key="1">
    <citation type="submission" date="2012-04" db="EMBL/GenBank/DDBJ databases">
        <title>Construction of gene library of gentamicin biosynthetic gene cluster and function research of characteristic genes.</title>
        <authorList>
            <person name="Hong W."/>
            <person name="Pan C."/>
        </authorList>
    </citation>
    <scope>NUCLEOTIDE SEQUENCE</scope>
    <source>
        <strain evidence="5">G1008</strain>
    </source>
</reference>
<sequence>MGGRMRALQFHGGHKAQIIDTPRPEAPPGWAVVKVHYCCLCGSDLWLYRGKWHGNRYPIVPGHEWAGVVDSAPEGYESWVGRPVTGDLIVGCQGCGPCRDGLPVMCENLIEIGFTVDGGCAGYVAVPITNLYLLPEGMDLAAASQVEPLAVALHAVDRINLRPAERVAVLGAGGIGQLILQSARATGATVTLATDLVAERRKIAEESGADAAVHPSELPELTSYADKVDVVFEASGDPESVVRALDLVRPGGRVCLVGYQVGAEHSLETARLPLSYASLVGVMGPGGKYREAVDLIANGAIDTKPILTDIVTLDDYAPAIERAINRTDGTVRVVFDLRNE</sequence>
<feature type="domain" description="Alcohol dehydrogenase-like N-terminal" evidence="4">
    <location>
        <begin position="28"/>
        <end position="136"/>
    </location>
</feature>
<comment type="cofactor">
    <cofactor evidence="1">
        <name>Zn(2+)</name>
        <dbReference type="ChEBI" id="CHEBI:29105"/>
    </cofactor>
</comment>
<evidence type="ECO:0000313" key="5">
    <source>
        <dbReference type="EMBL" id="AGB13911.1"/>
    </source>
</evidence>
<protein>
    <submittedName>
        <fullName evidence="5">Putative aminocyclitol 1-dehydrogenase</fullName>
    </submittedName>
</protein>
<evidence type="ECO:0000259" key="3">
    <source>
        <dbReference type="Pfam" id="PF00107"/>
    </source>
</evidence>
<dbReference type="SUPFAM" id="SSF50129">
    <property type="entry name" value="GroES-like"/>
    <property type="match status" value="1"/>
</dbReference>
<dbReference type="Pfam" id="PF00107">
    <property type="entry name" value="ADH_zinc_N"/>
    <property type="match status" value="1"/>
</dbReference>
<dbReference type="GO" id="GO:0016491">
    <property type="term" value="F:oxidoreductase activity"/>
    <property type="evidence" value="ECO:0007669"/>
    <property type="project" value="UniProtKB-KW"/>
</dbReference>
<dbReference type="EMBL" id="JQ975418">
    <property type="protein sequence ID" value="AGB13911.1"/>
    <property type="molecule type" value="Genomic_DNA"/>
</dbReference>
<dbReference type="InterPro" id="IPR013149">
    <property type="entry name" value="ADH-like_C"/>
</dbReference>
<accession>A0A0K0K530</accession>
<dbReference type="PROSITE" id="PS00065">
    <property type="entry name" value="D_2_HYDROXYACID_DH_1"/>
    <property type="match status" value="1"/>
</dbReference>
<dbReference type="InterPro" id="IPR050129">
    <property type="entry name" value="Zn_alcohol_dh"/>
</dbReference>
<keyword evidence="2" id="KW-0560">Oxidoreductase</keyword>
<evidence type="ECO:0000256" key="2">
    <source>
        <dbReference type="ARBA" id="ARBA00023002"/>
    </source>
</evidence>
<dbReference type="Gene3D" id="3.90.180.10">
    <property type="entry name" value="Medium-chain alcohol dehydrogenases, catalytic domain"/>
    <property type="match status" value="1"/>
</dbReference>
<dbReference type="Gene3D" id="3.40.50.720">
    <property type="entry name" value="NAD(P)-binding Rossmann-like Domain"/>
    <property type="match status" value="1"/>
</dbReference>
<dbReference type="SUPFAM" id="SSF51735">
    <property type="entry name" value="NAD(P)-binding Rossmann-fold domains"/>
    <property type="match status" value="1"/>
</dbReference>
<dbReference type="AlphaFoldDB" id="A0A0K0K530"/>
<dbReference type="Pfam" id="PF08240">
    <property type="entry name" value="ADH_N"/>
    <property type="match status" value="1"/>
</dbReference>
<dbReference type="InterPro" id="IPR013154">
    <property type="entry name" value="ADH-like_N"/>
</dbReference>
<gene>
    <name evidence="5" type="primary">genE</name>
</gene>
<proteinExistence type="predicted"/>
<feature type="domain" description="Alcohol dehydrogenase-like C-terminal" evidence="3">
    <location>
        <begin position="174"/>
        <end position="297"/>
    </location>
</feature>
<evidence type="ECO:0000259" key="4">
    <source>
        <dbReference type="Pfam" id="PF08240"/>
    </source>
</evidence>
<dbReference type="InterPro" id="IPR029752">
    <property type="entry name" value="D-isomer_DH_CS1"/>
</dbReference>
<dbReference type="PANTHER" id="PTHR43401">
    <property type="entry name" value="L-THREONINE 3-DEHYDROGENASE"/>
    <property type="match status" value="1"/>
</dbReference>